<dbReference type="Proteomes" id="UP000295244">
    <property type="component" value="Unassembled WGS sequence"/>
</dbReference>
<dbReference type="SUPFAM" id="SSF52540">
    <property type="entry name" value="P-loop containing nucleoside triphosphate hydrolases"/>
    <property type="match status" value="2"/>
</dbReference>
<evidence type="ECO:0000256" key="6">
    <source>
        <dbReference type="ARBA" id="ARBA00022840"/>
    </source>
</evidence>
<dbReference type="RefSeq" id="WP_132692416.1">
    <property type="nucleotide sequence ID" value="NZ_SKBU01000023.1"/>
</dbReference>
<dbReference type="Gene3D" id="3.40.50.300">
    <property type="entry name" value="P-loop containing nucleotide triphosphate hydrolases"/>
    <property type="match status" value="2"/>
</dbReference>
<proteinExistence type="inferred from homology"/>
<sequence length="583" mass="65349">MGDRPFESHEGAPALAARPVVEIRDLTYSYRGRREPALRGVNLEIREGEFVVIMGPSGAGKSTLCAALNGLVPHFFRGRMQGEVRIRGRSTGEGRVGEFAREVGLVFQDFEAQLFSTNVALEVAFGPENFRVDREEILRRTEEALARVRLQGFENRQPATLSGGQKQRLAIASVLAMEPHILCLDEPTTDLDPIGKQEVLQISAELRRRRDMTLIVVEHETEETLEADRIVILRDGEVVCDRPAREVLRDVELLEENRVMPLQVARFFHGLGVRKEELPLTPREGVNQFRERGFRVDERCYEELLRRDEEREKSYGEPLIEVEELAFSYPGGVAALEDVNLTVRRGEFLAVVGQNGSGKTTLVKHFNGLLMPTRGSVRVGGEETREQGVRLLGRRIGYVFQNPDHQIFSDTVFDEVAFGPKLRGLGEGEVKERVTEALAAVGLEGYEEEDPFGLTKGERQRVAVASILAGRPEVVILDEPTTGLDYAEQRSMMELVRRLNESGSTIIVVTHTMWVVAEYAHRAVVMRDGRVALSGSVREVLSHEKELVEASLRPPHIVSMSNELGHPALSVEEMLYITERDGR</sequence>
<dbReference type="PROSITE" id="PS50893">
    <property type="entry name" value="ABC_TRANSPORTER_2"/>
    <property type="match status" value="2"/>
</dbReference>
<keyword evidence="8" id="KW-0472">Membrane</keyword>
<dbReference type="InterPro" id="IPR027417">
    <property type="entry name" value="P-loop_NTPase"/>
</dbReference>
<keyword evidence="5" id="KW-0547">Nucleotide-binding</keyword>
<dbReference type="PROSITE" id="PS00211">
    <property type="entry name" value="ABC_TRANSPORTER_1"/>
    <property type="match status" value="1"/>
</dbReference>
<dbReference type="GO" id="GO:0016887">
    <property type="term" value="F:ATP hydrolysis activity"/>
    <property type="evidence" value="ECO:0007669"/>
    <property type="project" value="InterPro"/>
</dbReference>
<dbReference type="GO" id="GO:0043190">
    <property type="term" value="C:ATP-binding cassette (ABC) transporter complex"/>
    <property type="evidence" value="ECO:0007669"/>
    <property type="project" value="TreeGrafter"/>
</dbReference>
<dbReference type="InterPro" id="IPR003439">
    <property type="entry name" value="ABC_transporter-like_ATP-bd"/>
</dbReference>
<dbReference type="OrthoDB" id="9806471at2"/>
<keyword evidence="6 10" id="KW-0067">ATP-binding</keyword>
<dbReference type="InterPro" id="IPR017871">
    <property type="entry name" value="ABC_transporter-like_CS"/>
</dbReference>
<keyword evidence="4" id="KW-1003">Cell membrane</keyword>
<dbReference type="AlphaFoldDB" id="A0A4R1BF37"/>
<evidence type="ECO:0000256" key="5">
    <source>
        <dbReference type="ARBA" id="ARBA00022741"/>
    </source>
</evidence>
<dbReference type="FunFam" id="3.40.50.300:FF:000224">
    <property type="entry name" value="Energy-coupling factor transporter ATP-binding protein EcfA"/>
    <property type="match status" value="2"/>
</dbReference>
<dbReference type="InterPro" id="IPR003593">
    <property type="entry name" value="AAA+_ATPase"/>
</dbReference>
<keyword evidence="7" id="KW-1278">Translocase</keyword>
<comment type="caution">
    <text evidence="10">The sequence shown here is derived from an EMBL/GenBank/DDBJ whole genome shotgun (WGS) entry which is preliminary data.</text>
</comment>
<dbReference type="GO" id="GO:0042626">
    <property type="term" value="F:ATPase-coupled transmembrane transporter activity"/>
    <property type="evidence" value="ECO:0007669"/>
    <property type="project" value="TreeGrafter"/>
</dbReference>
<keyword evidence="3" id="KW-0813">Transport</keyword>
<comment type="similarity">
    <text evidence="2">Belongs to the ABC transporter superfamily.</text>
</comment>
<dbReference type="EMBL" id="SKBU01000023">
    <property type="protein sequence ID" value="TCJ15638.1"/>
    <property type="molecule type" value="Genomic_DNA"/>
</dbReference>
<reference evidence="10 11" key="1">
    <citation type="submission" date="2019-03" db="EMBL/GenBank/DDBJ databases">
        <title>Whole genome sequence of a novel Rubrobacter taiwanensis strain, isolated from Yellowstone National Park.</title>
        <authorList>
            <person name="Freed S."/>
            <person name="Ramaley R.F."/>
            <person name="Kyndt J.A."/>
        </authorList>
    </citation>
    <scope>NUCLEOTIDE SEQUENCE [LARGE SCALE GENOMIC DNA]</scope>
    <source>
        <strain evidence="10 11">Yellowstone</strain>
    </source>
</reference>
<dbReference type="SMART" id="SM00382">
    <property type="entry name" value="AAA"/>
    <property type="match status" value="2"/>
</dbReference>
<evidence type="ECO:0000313" key="10">
    <source>
        <dbReference type="EMBL" id="TCJ15638.1"/>
    </source>
</evidence>
<dbReference type="InterPro" id="IPR015856">
    <property type="entry name" value="ABC_transpr_CbiO/EcfA_su"/>
</dbReference>
<dbReference type="PANTHER" id="PTHR43553">
    <property type="entry name" value="HEAVY METAL TRANSPORTER"/>
    <property type="match status" value="1"/>
</dbReference>
<evidence type="ECO:0000256" key="1">
    <source>
        <dbReference type="ARBA" id="ARBA00004236"/>
    </source>
</evidence>
<protein>
    <submittedName>
        <fullName evidence="10">ATP-binding cassette domain-containing protein</fullName>
    </submittedName>
</protein>
<dbReference type="GO" id="GO:0005524">
    <property type="term" value="F:ATP binding"/>
    <property type="evidence" value="ECO:0007669"/>
    <property type="project" value="UniProtKB-KW"/>
</dbReference>
<accession>A0A4R1BF37</accession>
<keyword evidence="11" id="KW-1185">Reference proteome</keyword>
<dbReference type="NCBIfam" id="NF010167">
    <property type="entry name" value="PRK13648.1"/>
    <property type="match status" value="2"/>
</dbReference>
<feature type="domain" description="ABC transporter" evidence="9">
    <location>
        <begin position="21"/>
        <end position="260"/>
    </location>
</feature>
<evidence type="ECO:0000313" key="11">
    <source>
        <dbReference type="Proteomes" id="UP000295244"/>
    </source>
</evidence>
<evidence type="ECO:0000256" key="2">
    <source>
        <dbReference type="ARBA" id="ARBA00005417"/>
    </source>
</evidence>
<gene>
    <name evidence="10" type="ORF">E0L93_12530</name>
</gene>
<evidence type="ECO:0000256" key="3">
    <source>
        <dbReference type="ARBA" id="ARBA00022448"/>
    </source>
</evidence>
<dbReference type="Pfam" id="PF00005">
    <property type="entry name" value="ABC_tran"/>
    <property type="match status" value="2"/>
</dbReference>
<evidence type="ECO:0000256" key="4">
    <source>
        <dbReference type="ARBA" id="ARBA00022475"/>
    </source>
</evidence>
<feature type="domain" description="ABC transporter" evidence="9">
    <location>
        <begin position="320"/>
        <end position="553"/>
    </location>
</feature>
<evidence type="ECO:0000259" key="9">
    <source>
        <dbReference type="PROSITE" id="PS50893"/>
    </source>
</evidence>
<name>A0A4R1BF37_9ACTN</name>
<evidence type="ECO:0000256" key="7">
    <source>
        <dbReference type="ARBA" id="ARBA00022967"/>
    </source>
</evidence>
<organism evidence="10 11">
    <name type="scientific">Rubrobacter taiwanensis</name>
    <dbReference type="NCBI Taxonomy" id="185139"/>
    <lineage>
        <taxon>Bacteria</taxon>
        <taxon>Bacillati</taxon>
        <taxon>Actinomycetota</taxon>
        <taxon>Rubrobacteria</taxon>
        <taxon>Rubrobacterales</taxon>
        <taxon>Rubrobacteraceae</taxon>
        <taxon>Rubrobacter</taxon>
    </lineage>
</organism>
<comment type="subcellular location">
    <subcellularLocation>
        <location evidence="1">Cell membrane</location>
    </subcellularLocation>
</comment>
<dbReference type="PANTHER" id="PTHR43553:SF24">
    <property type="entry name" value="ENERGY-COUPLING FACTOR TRANSPORTER ATP-BINDING PROTEIN ECFA1"/>
    <property type="match status" value="1"/>
</dbReference>
<dbReference type="InterPro" id="IPR050095">
    <property type="entry name" value="ECF_ABC_transporter_ATP-bd"/>
</dbReference>
<dbReference type="CDD" id="cd03225">
    <property type="entry name" value="ABC_cobalt_CbiO_domain1"/>
    <property type="match status" value="2"/>
</dbReference>
<evidence type="ECO:0000256" key="8">
    <source>
        <dbReference type="ARBA" id="ARBA00023136"/>
    </source>
</evidence>